<dbReference type="EMBL" id="EQ980108">
    <property type="protein sequence ID" value="EEF25272.1"/>
    <property type="molecule type" value="Genomic_DNA"/>
</dbReference>
<dbReference type="InterPro" id="IPR050073">
    <property type="entry name" value="2-IPM_HCS-like"/>
</dbReference>
<keyword evidence="9" id="KW-1185">Reference proteome</keyword>
<dbReference type="InterPro" id="IPR012425">
    <property type="entry name" value="DmpG_comm"/>
</dbReference>
<keyword evidence="4" id="KW-0456">Lyase</keyword>
<protein>
    <recommendedName>
        <fullName evidence="6">4-hydroxy-2-oxohexanoate aldolase</fullName>
        <ecNumber evidence="5">4.1.3.43</ecNumber>
    </recommendedName>
</protein>
<keyword evidence="3" id="KW-0058">Aromatic hydrocarbons catabolism</keyword>
<proteinExistence type="inferred from homology"/>
<keyword evidence="2" id="KW-0479">Metal-binding</keyword>
<dbReference type="PROSITE" id="PS50991">
    <property type="entry name" value="PYR_CT"/>
    <property type="match status" value="1"/>
</dbReference>
<dbReference type="NCBIfam" id="NF006049">
    <property type="entry name" value="PRK08195.1"/>
    <property type="match status" value="1"/>
</dbReference>
<evidence type="ECO:0000256" key="1">
    <source>
        <dbReference type="ARBA" id="ARBA00008944"/>
    </source>
</evidence>
<dbReference type="EC" id="4.1.3.43" evidence="5"/>
<keyword evidence="8" id="KW-0808">Transferase</keyword>
<evidence type="ECO:0000313" key="9">
    <source>
        <dbReference type="Proteomes" id="UP000008311"/>
    </source>
</evidence>
<dbReference type="Gene3D" id="1.10.8.60">
    <property type="match status" value="1"/>
</dbReference>
<dbReference type="GO" id="GO:0009098">
    <property type="term" value="P:L-leucine biosynthetic process"/>
    <property type="evidence" value="ECO:0000318"/>
    <property type="project" value="GO_Central"/>
</dbReference>
<dbReference type="NCBIfam" id="TIGR03217">
    <property type="entry name" value="4OH_2_O_val_ald"/>
    <property type="match status" value="1"/>
</dbReference>
<dbReference type="GO" id="GO:0046872">
    <property type="term" value="F:metal ion binding"/>
    <property type="evidence" value="ECO:0007669"/>
    <property type="project" value="UniProtKB-KW"/>
</dbReference>
<evidence type="ECO:0000313" key="8">
    <source>
        <dbReference type="EMBL" id="EEF25272.1"/>
    </source>
</evidence>
<dbReference type="SUPFAM" id="SSF51569">
    <property type="entry name" value="Aldolase"/>
    <property type="match status" value="1"/>
</dbReference>
<dbReference type="Pfam" id="PF07836">
    <property type="entry name" value="DmpG_comm"/>
    <property type="match status" value="1"/>
</dbReference>
<dbReference type="STRING" id="3988.B9TFU1"/>
<dbReference type="InterPro" id="IPR000891">
    <property type="entry name" value="PYR_CT"/>
</dbReference>
<dbReference type="GO" id="GO:0008701">
    <property type="term" value="F:4-hydroxy-2-oxovalerate aldolase activity"/>
    <property type="evidence" value="ECO:0007669"/>
    <property type="project" value="InterPro"/>
</dbReference>
<comment type="similarity">
    <text evidence="1">Belongs to the 4-hydroxy-2-oxovalerate aldolase family.</text>
</comment>
<dbReference type="InterPro" id="IPR017629">
    <property type="entry name" value="4OH_2_O-val_aldolase"/>
</dbReference>
<dbReference type="Pfam" id="PF00682">
    <property type="entry name" value="HMGL-like"/>
    <property type="match status" value="1"/>
</dbReference>
<evidence type="ECO:0000256" key="5">
    <source>
        <dbReference type="ARBA" id="ARBA00023622"/>
    </source>
</evidence>
<evidence type="ECO:0000256" key="4">
    <source>
        <dbReference type="ARBA" id="ARBA00023239"/>
    </source>
</evidence>
<dbReference type="Proteomes" id="UP000008311">
    <property type="component" value="Unassembled WGS sequence"/>
</dbReference>
<feature type="domain" description="Pyruvate carboxyltransferase" evidence="7">
    <location>
        <begin position="26"/>
        <end position="277"/>
    </location>
</feature>
<organism evidence="8 9">
    <name type="scientific">Ricinus communis</name>
    <name type="common">Castor bean</name>
    <dbReference type="NCBI Taxonomy" id="3988"/>
    <lineage>
        <taxon>Eukaryota</taxon>
        <taxon>Viridiplantae</taxon>
        <taxon>Streptophyta</taxon>
        <taxon>Embryophyta</taxon>
        <taxon>Tracheophyta</taxon>
        <taxon>Spermatophyta</taxon>
        <taxon>Magnoliopsida</taxon>
        <taxon>eudicotyledons</taxon>
        <taxon>Gunneridae</taxon>
        <taxon>Pentapetalae</taxon>
        <taxon>rosids</taxon>
        <taxon>fabids</taxon>
        <taxon>Malpighiales</taxon>
        <taxon>Euphorbiaceae</taxon>
        <taxon>Acalyphoideae</taxon>
        <taxon>Acalypheae</taxon>
        <taxon>Ricinus</taxon>
    </lineage>
</organism>
<sequence>MAERSPSPAQAAPAPLPRNASMAKKILITDPTLRDGNHAVRHQLSRDAFIAYCKAAEAARVPIVEVGHGNGLGASSMLVGECSLTDEDILKVSREHLHDSRMSIHVIPGFCTIKRDLVRAVELGVDVFRIGTHCTEADISDRHINFVRQAGKEAWGILMMSHMATPAVLLEEAKKMESYGAEAIVIMDSAGAYLPDDVTERIGTLVDGLSIPVGFHGHNNLGMAVINSVAAVNAGATIIDGSIRGFGAGAGNTQLEVLVAVFERLGFETGIDLYKILDAADIAEKTFNPVAPSISPLSIVSGLAGVFSGFAKPVARAAADYGVDARDIFFGLGKRNAVAGQESLIIEVARELAEKKAHAIGAKG</sequence>
<evidence type="ECO:0000256" key="2">
    <source>
        <dbReference type="ARBA" id="ARBA00022723"/>
    </source>
</evidence>
<keyword evidence="8" id="KW-0012">Acyltransferase</keyword>
<accession>B9TFU1</accession>
<reference evidence="9" key="1">
    <citation type="journal article" date="2010" name="Nat. Biotechnol.">
        <title>Draft genome sequence of the oilseed species Ricinus communis.</title>
        <authorList>
            <person name="Chan A.P."/>
            <person name="Crabtree J."/>
            <person name="Zhao Q."/>
            <person name="Lorenzi H."/>
            <person name="Orvis J."/>
            <person name="Puiu D."/>
            <person name="Melake-Berhan A."/>
            <person name="Jones K.M."/>
            <person name="Redman J."/>
            <person name="Chen G."/>
            <person name="Cahoon E.B."/>
            <person name="Gedil M."/>
            <person name="Stanke M."/>
            <person name="Haas B.J."/>
            <person name="Wortman J.R."/>
            <person name="Fraser-Liggett C.M."/>
            <person name="Ravel J."/>
            <person name="Rabinowicz P.D."/>
        </authorList>
    </citation>
    <scope>NUCLEOTIDE SEQUENCE [LARGE SCALE GENOMIC DNA]</scope>
    <source>
        <strain evidence="9">cv. Hale</strain>
    </source>
</reference>
<dbReference type="AlphaFoldDB" id="B9TFU1"/>
<dbReference type="InterPro" id="IPR013785">
    <property type="entry name" value="Aldolase_TIM"/>
</dbReference>
<evidence type="ECO:0000259" key="7">
    <source>
        <dbReference type="PROSITE" id="PS50991"/>
    </source>
</evidence>
<dbReference type="Gene3D" id="3.20.20.70">
    <property type="entry name" value="Aldolase class I"/>
    <property type="match status" value="1"/>
</dbReference>
<dbReference type="InterPro" id="IPR035685">
    <property type="entry name" value="DRE_TIM_HOA"/>
</dbReference>
<evidence type="ECO:0000256" key="3">
    <source>
        <dbReference type="ARBA" id="ARBA00022797"/>
    </source>
</evidence>
<name>B9TFU1_RICCO</name>
<dbReference type="PANTHER" id="PTHR10277:SF9">
    <property type="entry name" value="2-ISOPROPYLMALATE SYNTHASE 1, CHLOROPLASTIC-RELATED"/>
    <property type="match status" value="1"/>
</dbReference>
<dbReference type="InParanoid" id="B9TFU1"/>
<gene>
    <name evidence="8" type="ORF">RCOM_1916180</name>
</gene>
<dbReference type="CDD" id="cd07943">
    <property type="entry name" value="DRE_TIM_HOA"/>
    <property type="match status" value="1"/>
</dbReference>
<dbReference type="eggNOG" id="KOG2367">
    <property type="taxonomic scope" value="Eukaryota"/>
</dbReference>
<dbReference type="HAMAP" id="MF_01656">
    <property type="entry name" value="HOA"/>
    <property type="match status" value="1"/>
</dbReference>
<dbReference type="GO" id="GO:0003852">
    <property type="term" value="F:2-isopropylmalate synthase activity"/>
    <property type="evidence" value="ECO:0000318"/>
    <property type="project" value="GO_Central"/>
</dbReference>
<dbReference type="PANTHER" id="PTHR10277">
    <property type="entry name" value="HOMOCITRATE SYNTHASE-RELATED"/>
    <property type="match status" value="1"/>
</dbReference>
<evidence type="ECO:0000256" key="6">
    <source>
        <dbReference type="ARBA" id="ARBA00023631"/>
    </source>
</evidence>
<dbReference type="SUPFAM" id="SSF89000">
    <property type="entry name" value="post-HMGL domain-like"/>
    <property type="match status" value="1"/>
</dbReference>